<reference evidence="1 2" key="1">
    <citation type="journal article" date="2019" name="Sci. Rep.">
        <title>A high-quality genome of Eragrostis curvula grass provides insights into Poaceae evolution and supports new strategies to enhance forage quality.</title>
        <authorList>
            <person name="Carballo J."/>
            <person name="Santos B.A.C.M."/>
            <person name="Zappacosta D."/>
            <person name="Garbus I."/>
            <person name="Selva J.P."/>
            <person name="Gallo C.A."/>
            <person name="Diaz A."/>
            <person name="Albertini E."/>
            <person name="Caccamo M."/>
            <person name="Echenique V."/>
        </authorList>
    </citation>
    <scope>NUCLEOTIDE SEQUENCE [LARGE SCALE GENOMIC DNA]</scope>
    <source>
        <strain evidence="2">cv. Victoria</strain>
        <tissue evidence="1">Leaf</tissue>
    </source>
</reference>
<proteinExistence type="predicted"/>
<gene>
    <name evidence="1" type="ORF">EJB05_34135</name>
</gene>
<dbReference type="EMBL" id="RWGY01000029">
    <property type="protein sequence ID" value="TVU18066.1"/>
    <property type="molecule type" value="Genomic_DNA"/>
</dbReference>
<comment type="caution">
    <text evidence="1">The sequence shown here is derived from an EMBL/GenBank/DDBJ whole genome shotgun (WGS) entry which is preliminary data.</text>
</comment>
<keyword evidence="2" id="KW-1185">Reference proteome</keyword>
<name>A0A5J9U367_9POAL</name>
<accession>A0A5J9U367</accession>
<dbReference type="Gramene" id="TVU18066">
    <property type="protein sequence ID" value="TVU18066"/>
    <property type="gene ID" value="EJB05_34135"/>
</dbReference>
<sequence>MSNFGFTAKFIAYVCSTSELFFPALLDVHTYHAGVLHSSLKLHNQRVHVLVNHGELSTSPNFLRPSPLVAGHLPVMNKLKSREIFNRITPYRTVKLK</sequence>
<evidence type="ECO:0000313" key="2">
    <source>
        <dbReference type="Proteomes" id="UP000324897"/>
    </source>
</evidence>
<organism evidence="1 2">
    <name type="scientific">Eragrostis curvula</name>
    <name type="common">weeping love grass</name>
    <dbReference type="NCBI Taxonomy" id="38414"/>
    <lineage>
        <taxon>Eukaryota</taxon>
        <taxon>Viridiplantae</taxon>
        <taxon>Streptophyta</taxon>
        <taxon>Embryophyta</taxon>
        <taxon>Tracheophyta</taxon>
        <taxon>Spermatophyta</taxon>
        <taxon>Magnoliopsida</taxon>
        <taxon>Liliopsida</taxon>
        <taxon>Poales</taxon>
        <taxon>Poaceae</taxon>
        <taxon>PACMAD clade</taxon>
        <taxon>Chloridoideae</taxon>
        <taxon>Eragrostideae</taxon>
        <taxon>Eragrostidinae</taxon>
        <taxon>Eragrostis</taxon>
    </lineage>
</organism>
<dbReference type="Proteomes" id="UP000324897">
    <property type="component" value="Chromosome 7"/>
</dbReference>
<dbReference type="AlphaFoldDB" id="A0A5J9U367"/>
<evidence type="ECO:0000313" key="1">
    <source>
        <dbReference type="EMBL" id="TVU18066.1"/>
    </source>
</evidence>
<protein>
    <submittedName>
        <fullName evidence="1">Uncharacterized protein</fullName>
    </submittedName>
</protein>